<evidence type="ECO:0000313" key="1">
    <source>
        <dbReference type="EMBL" id="SFZ97672.1"/>
    </source>
</evidence>
<gene>
    <name evidence="1" type="ORF">MNB_SV-5-4</name>
</gene>
<proteinExistence type="predicted"/>
<reference evidence="1" key="1">
    <citation type="submission" date="2016-10" db="EMBL/GenBank/DDBJ databases">
        <authorList>
            <person name="de Groot N.N."/>
        </authorList>
    </citation>
    <scope>NUCLEOTIDE SEQUENCE</scope>
</reference>
<sequence length="56" mass="6911">MQSNFEISAIKKAKGILKKDLQMAEHIHSIQKERQKEWQRKPSLWKQFKIFFNKYF</sequence>
<dbReference type="EMBL" id="FPKX01000013">
    <property type="protein sequence ID" value="SFZ97672.1"/>
    <property type="molecule type" value="Genomic_DNA"/>
</dbReference>
<accession>A0A1W1ECA9</accession>
<dbReference type="AlphaFoldDB" id="A0A1W1ECA9"/>
<organism evidence="1">
    <name type="scientific">hydrothermal vent metagenome</name>
    <dbReference type="NCBI Taxonomy" id="652676"/>
    <lineage>
        <taxon>unclassified sequences</taxon>
        <taxon>metagenomes</taxon>
        <taxon>ecological metagenomes</taxon>
    </lineage>
</organism>
<protein>
    <submittedName>
        <fullName evidence="1">Uncharacterized protein</fullName>
    </submittedName>
</protein>
<name>A0A1W1ECA9_9ZZZZ</name>